<dbReference type="GO" id="GO:0008270">
    <property type="term" value="F:zinc ion binding"/>
    <property type="evidence" value="ECO:0007669"/>
    <property type="project" value="UniProtKB-UniRule"/>
</dbReference>
<keyword evidence="8 12" id="KW-0862">Zinc</keyword>
<reference evidence="16" key="1">
    <citation type="submission" date="2018-07" db="EMBL/GenBank/DDBJ databases">
        <authorList>
            <person name="Somerville V."/>
        </authorList>
    </citation>
    <scope>NUCLEOTIDE SEQUENCE</scope>
    <source>
        <strain evidence="16">NWC_2_2</strain>
    </source>
</reference>
<keyword evidence="1 12" id="KW-0240">DNA-directed RNA polymerase</keyword>
<dbReference type="InterPro" id="IPR034151">
    <property type="entry name" value="TOPRIM_DnaG_bac"/>
</dbReference>
<dbReference type="AlphaFoldDB" id="A0A3G6K489"/>
<dbReference type="Gene3D" id="3.90.980.10">
    <property type="entry name" value="DNA primase, catalytic core, N-terminal domain"/>
    <property type="match status" value="1"/>
</dbReference>
<comment type="function">
    <text evidence="12 13">RNA polymerase that catalyzes the synthesis of short RNA molecules used as primers for DNA polymerase during DNA replication.</text>
</comment>
<keyword evidence="3 12" id="KW-0808">Transferase</keyword>
<accession>A0A3G6K489</accession>
<evidence type="ECO:0000256" key="7">
    <source>
        <dbReference type="ARBA" id="ARBA00022771"/>
    </source>
</evidence>
<comment type="subunit">
    <text evidence="12">Monomer. Interacts with DnaB.</text>
</comment>
<evidence type="ECO:0000256" key="14">
    <source>
        <dbReference type="PIRSR" id="PIRSR002811-1"/>
    </source>
</evidence>
<evidence type="ECO:0000256" key="10">
    <source>
        <dbReference type="ARBA" id="ARBA00023125"/>
    </source>
</evidence>
<dbReference type="InterPro" id="IPR006295">
    <property type="entry name" value="DNA_primase_DnaG"/>
</dbReference>
<feature type="domain" description="Toprim" evidence="15">
    <location>
        <begin position="257"/>
        <end position="341"/>
    </location>
</feature>
<evidence type="ECO:0000256" key="13">
    <source>
        <dbReference type="PIRNR" id="PIRNR002811"/>
    </source>
</evidence>
<evidence type="ECO:0000256" key="3">
    <source>
        <dbReference type="ARBA" id="ARBA00022679"/>
    </source>
</evidence>
<evidence type="ECO:0000256" key="2">
    <source>
        <dbReference type="ARBA" id="ARBA00022515"/>
    </source>
</evidence>
<comment type="similarity">
    <text evidence="12 13">Belongs to the DnaG primase family.</text>
</comment>
<evidence type="ECO:0000256" key="9">
    <source>
        <dbReference type="ARBA" id="ARBA00022842"/>
    </source>
</evidence>
<evidence type="ECO:0000256" key="4">
    <source>
        <dbReference type="ARBA" id="ARBA00022695"/>
    </source>
</evidence>
<dbReference type="InterPro" id="IPR013264">
    <property type="entry name" value="DNAG_N"/>
</dbReference>
<comment type="cofactor">
    <cofactor evidence="12 13 14">
        <name>Zn(2+)</name>
        <dbReference type="ChEBI" id="CHEBI:29105"/>
    </cofactor>
    <text evidence="12 13 14">Binds 1 zinc ion per monomer.</text>
</comment>
<dbReference type="SUPFAM" id="SSF56731">
    <property type="entry name" value="DNA primase core"/>
    <property type="match status" value="1"/>
</dbReference>
<keyword evidence="7 12" id="KW-0863">Zinc-finger</keyword>
<comment type="domain">
    <text evidence="12">Contains an N-terminal zinc-binding domain, a central core domain that contains the primase activity, and a C-terminal DnaB-binding domain.</text>
</comment>
<dbReference type="RefSeq" id="WP_130137517.1">
    <property type="nucleotide sequence ID" value="NZ_CP046131.1"/>
</dbReference>
<dbReference type="InterPro" id="IPR050219">
    <property type="entry name" value="DnaG_primase"/>
</dbReference>
<dbReference type="InterPro" id="IPR006171">
    <property type="entry name" value="TOPRIM_dom"/>
</dbReference>
<keyword evidence="11 12" id="KW-0804">Transcription</keyword>
<gene>
    <name evidence="12" type="primary">dnaG</name>
    <name evidence="16" type="ORF">DQL93_05360</name>
</gene>
<dbReference type="InterPro" id="IPR019475">
    <property type="entry name" value="DNA_primase_DnaB-bd"/>
</dbReference>
<dbReference type="InterPro" id="IPR030846">
    <property type="entry name" value="DnaG_bac"/>
</dbReference>
<sequence>MAGRISEDFINEVRGSVNIVDVISQYVSLEKRGKDYVGLCPFHQEKTPSFSVNPDKQFFYCFGCHKGGNVYKFIMEKEEVTFPESVERVAEFANIPVPQEYQEQPVKLNPLMQMHKEAADFYQKVLMTTKIGERGLEYARKRGLDDDLLKHFKIGYAPGKSDLLLTYLRGEGYTDDQLAESGLFVKSQNGRLFDRFRDRLMFPMSDESGHPVAFSGRRISDDPEEPKYLNSPETSIFNKSDLLFHFSEAKKHARKEGHLVLFEGHMDVISAYKAGVKTGIASMGTSLTQQQVYMIRRITKQVVINYDGDDPGQHATERAVGLFKQAGNFDLGIVILPDKLDPDEYVKQYGSDSYQAAIRGAISTTDFFLQRLKKKYNLNNEREQVAYLSEAVAEIAALPNPVEQDLYVGRLAKETGVSLDALKVNLSRARRKQRRVDQHTSSEVLPELAPLAPAADPQPVTRALKAQQRLLYAYIYSDEARDYLTVNGFVFPNPEYERLAKLWLNYIETHENVSLSGFLDFIPEELQSIIVSTDMTGLPGEITLEELEAQVRVLNLCKIDDEIDRHMQAIADARRQNDQTAILLETQAILQLRQLKLQEEEAVSDRRKANQG</sequence>
<dbReference type="GO" id="GO:0003677">
    <property type="term" value="F:DNA binding"/>
    <property type="evidence" value="ECO:0007669"/>
    <property type="project" value="UniProtKB-KW"/>
</dbReference>
<dbReference type="PANTHER" id="PTHR30313">
    <property type="entry name" value="DNA PRIMASE"/>
    <property type="match status" value="1"/>
</dbReference>
<dbReference type="GO" id="GO:0005737">
    <property type="term" value="C:cytoplasm"/>
    <property type="evidence" value="ECO:0007669"/>
    <property type="project" value="TreeGrafter"/>
</dbReference>
<dbReference type="HAMAP" id="MF_00974">
    <property type="entry name" value="DNA_primase_DnaG"/>
    <property type="match status" value="1"/>
</dbReference>
<dbReference type="GO" id="GO:0000428">
    <property type="term" value="C:DNA-directed RNA polymerase complex"/>
    <property type="evidence" value="ECO:0007669"/>
    <property type="project" value="UniProtKB-KW"/>
</dbReference>
<dbReference type="GO" id="GO:1990077">
    <property type="term" value="C:primosome complex"/>
    <property type="evidence" value="ECO:0007669"/>
    <property type="project" value="UniProtKB-KW"/>
</dbReference>
<dbReference type="Gene3D" id="1.10.860.10">
    <property type="entry name" value="DNAb Helicase, Chain A"/>
    <property type="match status" value="1"/>
</dbReference>
<dbReference type="CDD" id="cd03364">
    <property type="entry name" value="TOPRIM_DnaG_primases"/>
    <property type="match status" value="1"/>
</dbReference>
<keyword evidence="6 12" id="KW-0479">Metal-binding</keyword>
<dbReference type="InterPro" id="IPR037068">
    <property type="entry name" value="DNA_primase_core_N_sf"/>
</dbReference>
<dbReference type="Gene3D" id="3.40.1360.10">
    <property type="match status" value="1"/>
</dbReference>
<dbReference type="NCBIfam" id="TIGR01391">
    <property type="entry name" value="dnaG"/>
    <property type="match status" value="1"/>
</dbReference>
<dbReference type="InterPro" id="IPR036977">
    <property type="entry name" value="DNA_primase_Znf_CHC2"/>
</dbReference>
<feature type="zinc finger region" description="CHC2-type" evidence="12 14">
    <location>
        <begin position="40"/>
        <end position="64"/>
    </location>
</feature>
<dbReference type="Pfam" id="PF10410">
    <property type="entry name" value="DnaB_bind"/>
    <property type="match status" value="1"/>
</dbReference>
<evidence type="ECO:0000259" key="15">
    <source>
        <dbReference type="PROSITE" id="PS50880"/>
    </source>
</evidence>
<dbReference type="InterPro" id="IPR002694">
    <property type="entry name" value="Znf_CHC2"/>
</dbReference>
<keyword evidence="9" id="KW-0460">Magnesium</keyword>
<dbReference type="PANTHER" id="PTHR30313:SF2">
    <property type="entry name" value="DNA PRIMASE"/>
    <property type="match status" value="1"/>
</dbReference>
<dbReference type="FunFam" id="3.90.580.10:FF:000001">
    <property type="entry name" value="DNA primase"/>
    <property type="match status" value="1"/>
</dbReference>
<dbReference type="PIRSF" id="PIRSF002811">
    <property type="entry name" value="DnaG"/>
    <property type="match status" value="1"/>
</dbReference>
<evidence type="ECO:0000256" key="5">
    <source>
        <dbReference type="ARBA" id="ARBA00022705"/>
    </source>
</evidence>
<name>A0A3G6K489_LACDL</name>
<comment type="catalytic activity">
    <reaction evidence="12">
        <text>ssDNA + n NTP = ssDNA/pppN(pN)n-1 hybrid + (n-1) diphosphate.</text>
        <dbReference type="EC" id="2.7.7.101"/>
    </reaction>
</comment>
<evidence type="ECO:0000256" key="8">
    <source>
        <dbReference type="ARBA" id="ARBA00022833"/>
    </source>
</evidence>
<dbReference type="SMART" id="SM00493">
    <property type="entry name" value="TOPRIM"/>
    <property type="match status" value="1"/>
</dbReference>
<dbReference type="Pfam" id="PF08275">
    <property type="entry name" value="DNAG_N"/>
    <property type="match status" value="1"/>
</dbReference>
<dbReference type="FunFam" id="3.90.980.10:FF:000001">
    <property type="entry name" value="DNA primase"/>
    <property type="match status" value="1"/>
</dbReference>
<dbReference type="InterPro" id="IPR016136">
    <property type="entry name" value="DNA_helicase_N/primase_C"/>
</dbReference>
<proteinExistence type="inferred from homology"/>
<dbReference type="PROSITE" id="PS50880">
    <property type="entry name" value="TOPRIM"/>
    <property type="match status" value="1"/>
</dbReference>
<dbReference type="SUPFAM" id="SSF57783">
    <property type="entry name" value="Zinc beta-ribbon"/>
    <property type="match status" value="1"/>
</dbReference>
<evidence type="ECO:0000256" key="1">
    <source>
        <dbReference type="ARBA" id="ARBA00022478"/>
    </source>
</evidence>
<organism evidence="16">
    <name type="scientific">Lactobacillus delbrueckii subsp. lactis</name>
    <dbReference type="NCBI Taxonomy" id="29397"/>
    <lineage>
        <taxon>Bacteria</taxon>
        <taxon>Bacillati</taxon>
        <taxon>Bacillota</taxon>
        <taxon>Bacilli</taxon>
        <taxon>Lactobacillales</taxon>
        <taxon>Lactobacillaceae</taxon>
        <taxon>Lactobacillus</taxon>
    </lineage>
</organism>
<dbReference type="EMBL" id="CP031023">
    <property type="protein sequence ID" value="AZA16033.1"/>
    <property type="molecule type" value="Genomic_DNA"/>
</dbReference>
<evidence type="ECO:0000256" key="11">
    <source>
        <dbReference type="ARBA" id="ARBA00023163"/>
    </source>
</evidence>
<dbReference type="GO" id="GO:0003899">
    <property type="term" value="F:DNA-directed RNA polymerase activity"/>
    <property type="evidence" value="ECO:0007669"/>
    <property type="project" value="UniProtKB-UniRule"/>
</dbReference>
<dbReference type="EC" id="2.7.7.101" evidence="12"/>
<keyword evidence="4 12" id="KW-0548">Nucleotidyltransferase</keyword>
<keyword evidence="5 12" id="KW-0235">DNA replication</keyword>
<dbReference type="SMART" id="SM00400">
    <property type="entry name" value="ZnF_CHCC"/>
    <property type="match status" value="1"/>
</dbReference>
<evidence type="ECO:0000313" key="16">
    <source>
        <dbReference type="EMBL" id="AZA16033.1"/>
    </source>
</evidence>
<keyword evidence="2 12" id="KW-0639">Primosome</keyword>
<dbReference type="GO" id="GO:0006269">
    <property type="term" value="P:DNA replication, synthesis of primer"/>
    <property type="evidence" value="ECO:0007669"/>
    <property type="project" value="UniProtKB-UniRule"/>
</dbReference>
<dbReference type="Pfam" id="PF01807">
    <property type="entry name" value="Zn_ribbon_DnaG"/>
    <property type="match status" value="1"/>
</dbReference>
<evidence type="ECO:0000256" key="6">
    <source>
        <dbReference type="ARBA" id="ARBA00022723"/>
    </source>
</evidence>
<dbReference type="Pfam" id="PF13155">
    <property type="entry name" value="Toprim_2"/>
    <property type="match status" value="1"/>
</dbReference>
<dbReference type="Gene3D" id="3.90.580.10">
    <property type="entry name" value="Zinc finger, CHC2-type domain"/>
    <property type="match status" value="1"/>
</dbReference>
<protein>
    <recommendedName>
        <fullName evidence="12 13">DNA primase</fullName>
        <ecNumber evidence="12">2.7.7.101</ecNumber>
    </recommendedName>
</protein>
<evidence type="ECO:0000256" key="12">
    <source>
        <dbReference type="HAMAP-Rule" id="MF_00974"/>
    </source>
</evidence>
<keyword evidence="10 12" id="KW-0238">DNA-binding</keyword>